<keyword evidence="2" id="KW-1185">Reference proteome</keyword>
<proteinExistence type="predicted"/>
<reference evidence="1 2" key="1">
    <citation type="submission" date="2019-07" db="EMBL/GenBank/DDBJ databases">
        <title>Reinekea sp. strain SSH23 genome sequencing and assembly.</title>
        <authorList>
            <person name="Kim I."/>
        </authorList>
    </citation>
    <scope>NUCLEOTIDE SEQUENCE [LARGE SCALE GENOMIC DNA]</scope>
    <source>
        <strain evidence="1 2">SSH23</strain>
    </source>
</reference>
<dbReference type="Proteomes" id="UP000321764">
    <property type="component" value="Unassembled WGS sequence"/>
</dbReference>
<sequence>MVNSMGDRLPVPPALVYLLHQLKVNNIRYHLFGEIPGTEMAYVDLDRDYAANLKQQVLPDNWSMITPHFLANRALVQGQQDPIQQGEEPESIVIAYGDHHDKEIEHLQGICEQIRYLREQVASRLVYHKAHPPEPMEIHQLIKQLKGSDLS</sequence>
<name>A0A5C8Z9X2_9GAMM</name>
<evidence type="ECO:0000313" key="2">
    <source>
        <dbReference type="Proteomes" id="UP000321764"/>
    </source>
</evidence>
<protein>
    <submittedName>
        <fullName evidence="1">Uncharacterized protein</fullName>
    </submittedName>
</protein>
<comment type="caution">
    <text evidence="1">The sequence shown here is derived from an EMBL/GenBank/DDBJ whole genome shotgun (WGS) entry which is preliminary data.</text>
</comment>
<dbReference type="EMBL" id="VKAD01000001">
    <property type="protein sequence ID" value="TXR54752.1"/>
    <property type="molecule type" value="Genomic_DNA"/>
</dbReference>
<gene>
    <name evidence="1" type="ORF">FME95_09505</name>
</gene>
<organism evidence="1 2">
    <name type="scientific">Reinekea thalattae</name>
    <dbReference type="NCBI Taxonomy" id="2593301"/>
    <lineage>
        <taxon>Bacteria</taxon>
        <taxon>Pseudomonadati</taxon>
        <taxon>Pseudomonadota</taxon>
        <taxon>Gammaproteobacteria</taxon>
        <taxon>Oceanospirillales</taxon>
        <taxon>Saccharospirillaceae</taxon>
        <taxon>Reinekea</taxon>
    </lineage>
</organism>
<accession>A0A5C8Z9X2</accession>
<dbReference type="AlphaFoldDB" id="A0A5C8Z9X2"/>
<evidence type="ECO:0000313" key="1">
    <source>
        <dbReference type="EMBL" id="TXR54752.1"/>
    </source>
</evidence>